<gene>
    <name evidence="1" type="ORF">VU01_10871</name>
</gene>
<evidence type="ECO:0000313" key="1">
    <source>
        <dbReference type="EMBL" id="RWX51748.1"/>
    </source>
</evidence>
<feature type="non-terminal residue" evidence="1">
    <location>
        <position position="53"/>
    </location>
</feature>
<dbReference type="Proteomes" id="UP000288892">
    <property type="component" value="Unassembled WGS sequence"/>
</dbReference>
<comment type="caution">
    <text evidence="1">The sequence shown here is derived from an EMBL/GenBank/DDBJ whole genome shotgun (WGS) entry which is preliminary data.</text>
</comment>
<sequence length="53" mass="5971">MNLTAFSEKHGKGVRFAPLAALALEDLTDEAGQIKTDRAWKQHCKHLQEVIRP</sequence>
<keyword evidence="2" id="KW-1185">Reference proteome</keyword>
<accession>A0A444JFK6</accession>
<organism evidence="1 2">
    <name type="scientific">Candidatus Electrothrix marina</name>
    <dbReference type="NCBI Taxonomy" id="1859130"/>
    <lineage>
        <taxon>Bacteria</taxon>
        <taxon>Pseudomonadati</taxon>
        <taxon>Thermodesulfobacteriota</taxon>
        <taxon>Desulfobulbia</taxon>
        <taxon>Desulfobulbales</taxon>
        <taxon>Desulfobulbaceae</taxon>
        <taxon>Candidatus Electrothrix</taxon>
    </lineage>
</organism>
<dbReference type="AlphaFoldDB" id="A0A444JFK6"/>
<name>A0A444JFK6_9BACT</name>
<protein>
    <submittedName>
        <fullName evidence="1">Uncharacterized protein</fullName>
    </submittedName>
</protein>
<dbReference type="EMBL" id="MTKS01000087">
    <property type="protein sequence ID" value="RWX51748.1"/>
    <property type="molecule type" value="Genomic_DNA"/>
</dbReference>
<evidence type="ECO:0000313" key="2">
    <source>
        <dbReference type="Proteomes" id="UP000288892"/>
    </source>
</evidence>
<reference evidence="1 2" key="1">
    <citation type="submission" date="2017-01" db="EMBL/GenBank/DDBJ databases">
        <title>The cable genome- insights into the physiology and evolution of filamentous bacteria capable of sulfide oxidation via long distance electron transfer.</title>
        <authorList>
            <person name="Schreiber L."/>
            <person name="Bjerg J.T."/>
            <person name="Boggild A."/>
            <person name="Van De Vossenberg J."/>
            <person name="Meysman F."/>
            <person name="Nielsen L.P."/>
            <person name="Schramm A."/>
            <person name="Kjeldsen K.U."/>
        </authorList>
    </citation>
    <scope>NUCLEOTIDE SEQUENCE [LARGE SCALE GENOMIC DNA]</scope>
    <source>
        <strain evidence="1">A5</strain>
    </source>
</reference>
<proteinExistence type="predicted"/>